<dbReference type="Proteomes" id="UP001177140">
    <property type="component" value="Unassembled WGS sequence"/>
</dbReference>
<keyword evidence="1" id="KW-0812">Transmembrane</keyword>
<organism evidence="2 3">
    <name type="scientific">Papaver nudicaule</name>
    <name type="common">Iceland poppy</name>
    <dbReference type="NCBI Taxonomy" id="74823"/>
    <lineage>
        <taxon>Eukaryota</taxon>
        <taxon>Viridiplantae</taxon>
        <taxon>Streptophyta</taxon>
        <taxon>Embryophyta</taxon>
        <taxon>Tracheophyta</taxon>
        <taxon>Spermatophyta</taxon>
        <taxon>Magnoliopsida</taxon>
        <taxon>Ranunculales</taxon>
        <taxon>Papaveraceae</taxon>
        <taxon>Papaveroideae</taxon>
        <taxon>Papaver</taxon>
    </lineage>
</organism>
<keyword evidence="3" id="KW-1185">Reference proteome</keyword>
<keyword evidence="1" id="KW-0472">Membrane</keyword>
<protein>
    <submittedName>
        <fullName evidence="2">Uncharacterized protein</fullName>
    </submittedName>
</protein>
<evidence type="ECO:0000313" key="3">
    <source>
        <dbReference type="Proteomes" id="UP001177140"/>
    </source>
</evidence>
<accession>A0AA41VIH0</accession>
<feature type="transmembrane region" description="Helical" evidence="1">
    <location>
        <begin position="57"/>
        <end position="81"/>
    </location>
</feature>
<dbReference type="EMBL" id="JAJJMA010227664">
    <property type="protein sequence ID" value="MCL7041809.1"/>
    <property type="molecule type" value="Genomic_DNA"/>
</dbReference>
<proteinExistence type="predicted"/>
<feature type="transmembrane region" description="Helical" evidence="1">
    <location>
        <begin position="12"/>
        <end position="33"/>
    </location>
</feature>
<name>A0AA41VIH0_PAPNU</name>
<reference evidence="2" key="1">
    <citation type="submission" date="2022-03" db="EMBL/GenBank/DDBJ databases">
        <title>A functionally conserved STORR gene fusion in Papaver species that diverged 16.8 million years ago.</title>
        <authorList>
            <person name="Catania T."/>
        </authorList>
    </citation>
    <scope>NUCLEOTIDE SEQUENCE</scope>
    <source>
        <strain evidence="2">S-191538</strain>
    </source>
</reference>
<keyword evidence="1" id="KW-1133">Transmembrane helix</keyword>
<comment type="caution">
    <text evidence="2">The sequence shown here is derived from an EMBL/GenBank/DDBJ whole genome shotgun (WGS) entry which is preliminary data.</text>
</comment>
<evidence type="ECO:0000256" key="1">
    <source>
        <dbReference type="SAM" id="Phobius"/>
    </source>
</evidence>
<evidence type="ECO:0000313" key="2">
    <source>
        <dbReference type="EMBL" id="MCL7041809.1"/>
    </source>
</evidence>
<gene>
    <name evidence="2" type="ORF">MKW94_028892</name>
</gene>
<dbReference type="AlphaFoldDB" id="A0AA41VIH0"/>
<sequence>MYDINKQHPHLTFWCGTAMMTAYAWLVCVNHTYEHMLLWFVGFARRMGLDKVMTRRVLMSVTALMTLVVIEVQISSLLWWLHMTMIHLVSQKGSVFVSSHQETGTLDLSSLFFNKYYNRL</sequence>